<accession>A0A6B3LB54</accession>
<dbReference type="Pfam" id="PF00436">
    <property type="entry name" value="SSB"/>
    <property type="match status" value="1"/>
</dbReference>
<keyword evidence="1 2" id="KW-0238">DNA-binding</keyword>
<feature type="compositionally biased region" description="Gly residues" evidence="3">
    <location>
        <begin position="114"/>
        <end position="157"/>
    </location>
</feature>
<dbReference type="GO" id="GO:0009295">
    <property type="term" value="C:nucleoid"/>
    <property type="evidence" value="ECO:0007669"/>
    <property type="project" value="TreeGrafter"/>
</dbReference>
<dbReference type="PANTHER" id="PTHR10302:SF27">
    <property type="entry name" value="SINGLE-STRANDED DNA-BINDING PROTEIN"/>
    <property type="match status" value="1"/>
</dbReference>
<dbReference type="PROSITE" id="PS50935">
    <property type="entry name" value="SSB"/>
    <property type="match status" value="1"/>
</dbReference>
<name>A0A6B3LB54_9BACT</name>
<dbReference type="InterPro" id="IPR011344">
    <property type="entry name" value="ssDNA-bd"/>
</dbReference>
<dbReference type="KEGG" id="soa:G3M56_004230"/>
<protein>
    <recommendedName>
        <fullName evidence="2">Single-stranded DNA-binding protein</fullName>
        <shortName evidence="2">SSB</shortName>
    </recommendedName>
</protein>
<dbReference type="GO" id="GO:0006260">
    <property type="term" value="P:DNA replication"/>
    <property type="evidence" value="ECO:0007669"/>
    <property type="project" value="InterPro"/>
</dbReference>
<dbReference type="PANTHER" id="PTHR10302">
    <property type="entry name" value="SINGLE-STRANDED DNA-BINDING PROTEIN"/>
    <property type="match status" value="1"/>
</dbReference>
<organism evidence="4 5">
    <name type="scientific">Sulfuriroseicoccus oceanibius</name>
    <dbReference type="NCBI Taxonomy" id="2707525"/>
    <lineage>
        <taxon>Bacteria</taxon>
        <taxon>Pseudomonadati</taxon>
        <taxon>Verrucomicrobiota</taxon>
        <taxon>Verrucomicrobiia</taxon>
        <taxon>Verrucomicrobiales</taxon>
        <taxon>Verrucomicrobiaceae</taxon>
        <taxon>Sulfuriroseicoccus</taxon>
    </lineage>
</organism>
<comment type="caution">
    <text evidence="2">Lacks conserved residue(s) required for the propagation of feature annotation.</text>
</comment>
<dbReference type="InterPro" id="IPR012340">
    <property type="entry name" value="NA-bd_OB-fold"/>
</dbReference>
<dbReference type="SUPFAM" id="SSF50249">
    <property type="entry name" value="Nucleic acid-binding proteins"/>
    <property type="match status" value="1"/>
</dbReference>
<sequence>MANVNKVILIGNVTRDPEVRHTPKGTAVCDLGLAVNRVSSSDGGDRREETTFVDVTMWGRQAELAGQYLAKGRPVYIEGRLQMDTWQDKNTGQNRSKLKVVGENMQFIGSRGDSAGGGGGYSGGGGGGGYSSGGSGGGGNYGGGGGRSSGGNYGDSGGSSSMDDDGDIPF</sequence>
<dbReference type="AlphaFoldDB" id="A0A6B3LB54"/>
<dbReference type="NCBIfam" id="TIGR00621">
    <property type="entry name" value="ssb"/>
    <property type="match status" value="1"/>
</dbReference>
<dbReference type="HAMAP" id="MF_00984">
    <property type="entry name" value="SSB"/>
    <property type="match status" value="1"/>
</dbReference>
<dbReference type="InterPro" id="IPR000424">
    <property type="entry name" value="Primosome_PriB/ssb"/>
</dbReference>
<dbReference type="Proteomes" id="UP000475117">
    <property type="component" value="Chromosome"/>
</dbReference>
<proteinExistence type="inferred from homology"/>
<reference evidence="4 5" key="1">
    <citation type="submission" date="2020-12" db="EMBL/GenBank/DDBJ databases">
        <title>Sulforoseuscoccus oceanibium gen. nov., sp. nov., a representative of the phylum Verrucomicrobia with special cytoplasmic membrane, and proposal of Sulforoseuscoccusaceae fam. nov.</title>
        <authorList>
            <person name="Xi F."/>
        </authorList>
    </citation>
    <scope>NUCLEOTIDE SEQUENCE [LARGE SCALE GENOMIC DNA]</scope>
    <source>
        <strain evidence="4 5">T37</strain>
    </source>
</reference>
<evidence type="ECO:0000256" key="1">
    <source>
        <dbReference type="ARBA" id="ARBA00023125"/>
    </source>
</evidence>
<dbReference type="CDD" id="cd04496">
    <property type="entry name" value="SSB_OBF"/>
    <property type="match status" value="1"/>
</dbReference>
<dbReference type="GO" id="GO:0003697">
    <property type="term" value="F:single-stranded DNA binding"/>
    <property type="evidence" value="ECO:0007669"/>
    <property type="project" value="UniProtKB-UniRule"/>
</dbReference>
<gene>
    <name evidence="4" type="primary">ssb</name>
    <name evidence="4" type="ORF">G3M56_004230</name>
</gene>
<evidence type="ECO:0000313" key="5">
    <source>
        <dbReference type="Proteomes" id="UP000475117"/>
    </source>
</evidence>
<comment type="subunit">
    <text evidence="2">Homotetramer.</text>
</comment>
<evidence type="ECO:0000313" key="4">
    <source>
        <dbReference type="EMBL" id="QQL45798.1"/>
    </source>
</evidence>
<dbReference type="EMBL" id="CP066776">
    <property type="protein sequence ID" value="QQL45798.1"/>
    <property type="molecule type" value="Genomic_DNA"/>
</dbReference>
<feature type="region of interest" description="Disordered" evidence="3">
    <location>
        <begin position="111"/>
        <end position="170"/>
    </location>
</feature>
<dbReference type="Gene3D" id="2.40.50.140">
    <property type="entry name" value="Nucleic acid-binding proteins"/>
    <property type="match status" value="1"/>
</dbReference>
<dbReference type="RefSeq" id="WP_164364463.1">
    <property type="nucleotide sequence ID" value="NZ_CP066776.1"/>
</dbReference>
<evidence type="ECO:0000256" key="2">
    <source>
        <dbReference type="HAMAP-Rule" id="MF_00984"/>
    </source>
</evidence>
<keyword evidence="5" id="KW-1185">Reference proteome</keyword>
<evidence type="ECO:0000256" key="3">
    <source>
        <dbReference type="SAM" id="MobiDB-lite"/>
    </source>
</evidence>